<dbReference type="AlphaFoldDB" id="A0A0C2X931"/>
<evidence type="ECO:0000256" key="1">
    <source>
        <dbReference type="SAM" id="SignalP"/>
    </source>
</evidence>
<dbReference type="Proteomes" id="UP000054549">
    <property type="component" value="Unassembled WGS sequence"/>
</dbReference>
<protein>
    <recommendedName>
        <fullName evidence="2">DUF7223 domain-containing protein</fullName>
    </recommendedName>
</protein>
<sequence length="581" mass="61536">MKTGLSLLVSVILAVRVTFAANDWSVPCTSGACSYDLPANNKSSSGTLKIWGSQSAISDITPAAGWHILGCDRNATAQDIRLICTSSSAPCDHLFDNGGAEGKVIRLPENCGKNAFARVAKSWISEDQAIPTRVAAHIQRRDGKLSHVQALSFDTHFHAIDATKMGQVSFAIQAATIPGVHHEIDTYPVSSRSDHLEERDLFGHIVSKLIASIKSLKDFNLNKSVTFDPINISKNGTVFRTTIDCPPLTPGIEVDMDAKVHAQVTLGVAASGTITPPSVEDFGVLAMLSTDVSGTITLQADVETSILDTGKIKIFEVGLPGLDFPGILSIGPTFQINAEAKASLDLAVGATVGINYRLDQAQVVFPPRDGQKGTVNNFALDSTPLKLFATPFVQATGTVEAHVIPSLNLGVSAFTAQTGIYVDLDSSAVFTITLNGTKPAIQSREAASPDAGLIGASRAISPSVLEERAASQNAPFNGCFEIDAVLDFNVGADTGFFKIFDANVQTTFFAKTFQLFKKCLGGAVPVKRSVPALPAGGAILPSAWHRRSRTGRVSILPRSSLLKRANLKCLDSTITVPIQVA</sequence>
<proteinExistence type="predicted"/>
<dbReference type="EMBL" id="KN818243">
    <property type="protein sequence ID" value="KIL65278.1"/>
    <property type="molecule type" value="Genomic_DNA"/>
</dbReference>
<feature type="domain" description="DUF7223" evidence="2">
    <location>
        <begin position="237"/>
        <end position="420"/>
    </location>
</feature>
<feature type="signal peptide" evidence="1">
    <location>
        <begin position="1"/>
        <end position="20"/>
    </location>
</feature>
<evidence type="ECO:0000313" key="3">
    <source>
        <dbReference type="EMBL" id="KIL65278.1"/>
    </source>
</evidence>
<gene>
    <name evidence="3" type="ORF">M378DRAFT_10908</name>
</gene>
<reference evidence="3 4" key="1">
    <citation type="submission" date="2014-04" db="EMBL/GenBank/DDBJ databases">
        <title>Evolutionary Origins and Diversification of the Mycorrhizal Mutualists.</title>
        <authorList>
            <consortium name="DOE Joint Genome Institute"/>
            <consortium name="Mycorrhizal Genomics Consortium"/>
            <person name="Kohler A."/>
            <person name="Kuo A."/>
            <person name="Nagy L.G."/>
            <person name="Floudas D."/>
            <person name="Copeland A."/>
            <person name="Barry K.W."/>
            <person name="Cichocki N."/>
            <person name="Veneault-Fourrey C."/>
            <person name="LaButti K."/>
            <person name="Lindquist E.A."/>
            <person name="Lipzen A."/>
            <person name="Lundell T."/>
            <person name="Morin E."/>
            <person name="Murat C."/>
            <person name="Riley R."/>
            <person name="Ohm R."/>
            <person name="Sun H."/>
            <person name="Tunlid A."/>
            <person name="Henrissat B."/>
            <person name="Grigoriev I.V."/>
            <person name="Hibbett D.S."/>
            <person name="Martin F."/>
        </authorList>
    </citation>
    <scope>NUCLEOTIDE SEQUENCE [LARGE SCALE GENOMIC DNA]</scope>
    <source>
        <strain evidence="3 4">Koide BX008</strain>
    </source>
</reference>
<evidence type="ECO:0000259" key="2">
    <source>
        <dbReference type="Pfam" id="PF23865"/>
    </source>
</evidence>
<dbReference type="HOGENOM" id="CLU_022145_0_0_1"/>
<name>A0A0C2X931_AMAMK</name>
<organism evidence="3 4">
    <name type="scientific">Amanita muscaria (strain Koide BX008)</name>
    <dbReference type="NCBI Taxonomy" id="946122"/>
    <lineage>
        <taxon>Eukaryota</taxon>
        <taxon>Fungi</taxon>
        <taxon>Dikarya</taxon>
        <taxon>Basidiomycota</taxon>
        <taxon>Agaricomycotina</taxon>
        <taxon>Agaricomycetes</taxon>
        <taxon>Agaricomycetidae</taxon>
        <taxon>Agaricales</taxon>
        <taxon>Pluteineae</taxon>
        <taxon>Amanitaceae</taxon>
        <taxon>Amanita</taxon>
    </lineage>
</organism>
<accession>A0A0C2X931</accession>
<dbReference type="Pfam" id="PF23865">
    <property type="entry name" value="DUF7223"/>
    <property type="match status" value="1"/>
</dbReference>
<keyword evidence="4" id="KW-1185">Reference proteome</keyword>
<dbReference type="OrthoDB" id="73875at2759"/>
<evidence type="ECO:0000313" key="4">
    <source>
        <dbReference type="Proteomes" id="UP000054549"/>
    </source>
</evidence>
<dbReference type="InParanoid" id="A0A0C2X931"/>
<dbReference type="STRING" id="946122.A0A0C2X931"/>
<feature type="chain" id="PRO_5002170666" description="DUF7223 domain-containing protein" evidence="1">
    <location>
        <begin position="21"/>
        <end position="581"/>
    </location>
</feature>
<dbReference type="InterPro" id="IPR055647">
    <property type="entry name" value="DUF7223"/>
</dbReference>
<keyword evidence="1" id="KW-0732">Signal</keyword>